<reference evidence="2" key="2">
    <citation type="journal article" date="2015" name="Data Brief">
        <title>Shoot transcriptome of the giant reed, Arundo donax.</title>
        <authorList>
            <person name="Barrero R.A."/>
            <person name="Guerrero F.D."/>
            <person name="Moolhuijzen P."/>
            <person name="Goolsby J.A."/>
            <person name="Tidwell J."/>
            <person name="Bellgard S.E."/>
            <person name="Bellgard M.I."/>
        </authorList>
    </citation>
    <scope>NUCLEOTIDE SEQUENCE</scope>
    <source>
        <tissue evidence="2">Shoot tissue taken approximately 20 cm above the soil surface</tissue>
    </source>
</reference>
<reference evidence="2" key="1">
    <citation type="submission" date="2014-09" db="EMBL/GenBank/DDBJ databases">
        <authorList>
            <person name="Magalhaes I.L.F."/>
            <person name="Oliveira U."/>
            <person name="Santos F.R."/>
            <person name="Vidigal T.H.D.A."/>
            <person name="Brescovit A.D."/>
            <person name="Santos A.J."/>
        </authorList>
    </citation>
    <scope>NUCLEOTIDE SEQUENCE</scope>
    <source>
        <tissue evidence="2">Shoot tissue taken approximately 20 cm above the soil surface</tissue>
    </source>
</reference>
<name>A0A0A9HP76_ARUDO</name>
<evidence type="ECO:0000256" key="1">
    <source>
        <dbReference type="SAM" id="MobiDB-lite"/>
    </source>
</evidence>
<accession>A0A0A9HP76</accession>
<proteinExistence type="predicted"/>
<organism evidence="2">
    <name type="scientific">Arundo donax</name>
    <name type="common">Giant reed</name>
    <name type="synonym">Donax arundinaceus</name>
    <dbReference type="NCBI Taxonomy" id="35708"/>
    <lineage>
        <taxon>Eukaryota</taxon>
        <taxon>Viridiplantae</taxon>
        <taxon>Streptophyta</taxon>
        <taxon>Embryophyta</taxon>
        <taxon>Tracheophyta</taxon>
        <taxon>Spermatophyta</taxon>
        <taxon>Magnoliopsida</taxon>
        <taxon>Liliopsida</taxon>
        <taxon>Poales</taxon>
        <taxon>Poaceae</taxon>
        <taxon>PACMAD clade</taxon>
        <taxon>Arundinoideae</taxon>
        <taxon>Arundineae</taxon>
        <taxon>Arundo</taxon>
    </lineage>
</organism>
<dbReference type="AlphaFoldDB" id="A0A0A9HP76"/>
<dbReference type="EMBL" id="GBRH01161220">
    <property type="protein sequence ID" value="JAE36676.1"/>
    <property type="molecule type" value="Transcribed_RNA"/>
</dbReference>
<sequence length="79" mass="8904">MDRAKTPRTETLCCLKLEAENTNPFTDKMNTESKVQSRFMKLQISMLPTSPKSPSLHRRSASPRQKAASSHHHTSYSSA</sequence>
<evidence type="ECO:0000313" key="2">
    <source>
        <dbReference type="EMBL" id="JAE36676.1"/>
    </source>
</evidence>
<protein>
    <submittedName>
        <fullName evidence="2">Uncharacterized protein</fullName>
    </submittedName>
</protein>
<feature type="compositionally biased region" description="Basic residues" evidence="1">
    <location>
        <begin position="69"/>
        <end position="79"/>
    </location>
</feature>
<feature type="region of interest" description="Disordered" evidence="1">
    <location>
        <begin position="46"/>
        <end position="79"/>
    </location>
</feature>